<evidence type="ECO:0000313" key="2">
    <source>
        <dbReference type="EMBL" id="QDZ00378.1"/>
    </source>
</evidence>
<dbReference type="RefSeq" id="WP_146299026.1">
    <property type="nucleotide sequence ID" value="NZ_CP042301.2"/>
</dbReference>
<dbReference type="KEGG" id="niy:FQ775_08300"/>
<evidence type="ECO:0000313" key="3">
    <source>
        <dbReference type="Proteomes" id="UP000321389"/>
    </source>
</evidence>
<dbReference type="Gene3D" id="1.10.10.10">
    <property type="entry name" value="Winged helix-like DNA-binding domain superfamily/Winged helix DNA-binding domain"/>
    <property type="match status" value="1"/>
</dbReference>
<dbReference type="AlphaFoldDB" id="A0A5B8KY27"/>
<gene>
    <name evidence="2" type="ORF">FQ775_08300</name>
</gene>
<proteinExistence type="predicted"/>
<dbReference type="OrthoDB" id="6057486at2"/>
<accession>A0A5B8KY27</accession>
<dbReference type="InterPro" id="IPR036388">
    <property type="entry name" value="WH-like_DNA-bd_sf"/>
</dbReference>
<evidence type="ECO:0000259" key="1">
    <source>
        <dbReference type="PROSITE" id="PS51077"/>
    </source>
</evidence>
<protein>
    <submittedName>
        <fullName evidence="2">Helix-turn-helix domain-containing protein</fullName>
    </submittedName>
</protein>
<organism evidence="2 3">
    <name type="scientific">Nitratireductor mangrovi</name>
    <dbReference type="NCBI Taxonomy" id="2599600"/>
    <lineage>
        <taxon>Bacteria</taxon>
        <taxon>Pseudomonadati</taxon>
        <taxon>Pseudomonadota</taxon>
        <taxon>Alphaproteobacteria</taxon>
        <taxon>Hyphomicrobiales</taxon>
        <taxon>Phyllobacteriaceae</taxon>
        <taxon>Nitratireductor</taxon>
    </lineage>
</organism>
<dbReference type="GO" id="GO:0003677">
    <property type="term" value="F:DNA binding"/>
    <property type="evidence" value="ECO:0007669"/>
    <property type="project" value="InterPro"/>
</dbReference>
<dbReference type="PROSITE" id="PS51077">
    <property type="entry name" value="HTH_ICLR"/>
    <property type="match status" value="1"/>
</dbReference>
<dbReference type="Proteomes" id="UP000321389">
    <property type="component" value="Chromosome"/>
</dbReference>
<keyword evidence="3" id="KW-1185">Reference proteome</keyword>
<dbReference type="GO" id="GO:0006355">
    <property type="term" value="P:regulation of DNA-templated transcription"/>
    <property type="evidence" value="ECO:0007669"/>
    <property type="project" value="InterPro"/>
</dbReference>
<feature type="domain" description="HTH iclR-type" evidence="1">
    <location>
        <begin position="17"/>
        <end position="80"/>
    </location>
</feature>
<dbReference type="EMBL" id="CP042301">
    <property type="protein sequence ID" value="QDZ00378.1"/>
    <property type="molecule type" value="Genomic_DNA"/>
</dbReference>
<dbReference type="Pfam" id="PF09339">
    <property type="entry name" value="HTH_IclR"/>
    <property type="match status" value="1"/>
</dbReference>
<sequence>MTDTEVGNRLKSLKGGIQSLERAASLLDVVETTGEAGTSLADLSEVPGLHVSSVFHLAKTLEDLGFLARLGEGKHFSIGPRLF</sequence>
<dbReference type="InterPro" id="IPR005471">
    <property type="entry name" value="Tscrpt_reg_IclR_N"/>
</dbReference>
<reference evidence="2" key="1">
    <citation type="submission" date="2020-04" db="EMBL/GenBank/DDBJ databases">
        <title>Nitratireductor sp. nov. isolated from mangrove soil.</title>
        <authorList>
            <person name="Ye Y."/>
        </authorList>
    </citation>
    <scope>NUCLEOTIDE SEQUENCE</scope>
    <source>
        <strain evidence="2">SY7</strain>
    </source>
</reference>
<name>A0A5B8KY27_9HYPH</name>
<dbReference type="SUPFAM" id="SSF46785">
    <property type="entry name" value="Winged helix' DNA-binding domain"/>
    <property type="match status" value="1"/>
</dbReference>
<dbReference type="InterPro" id="IPR036390">
    <property type="entry name" value="WH_DNA-bd_sf"/>
</dbReference>